<evidence type="ECO:0000313" key="4">
    <source>
        <dbReference type="Proteomes" id="UP000268162"/>
    </source>
</evidence>
<feature type="transmembrane region" description="Helical" evidence="1">
    <location>
        <begin position="39"/>
        <end position="57"/>
    </location>
</feature>
<keyword evidence="1" id="KW-0472">Membrane</keyword>
<dbReference type="Pfam" id="PF04982">
    <property type="entry name" value="TM_HPP"/>
    <property type="match status" value="1"/>
</dbReference>
<proteinExistence type="predicted"/>
<keyword evidence="4" id="KW-1185">Reference proteome</keyword>
<reference evidence="4" key="1">
    <citation type="journal article" date="2018" name="Nat. Microbiol.">
        <title>Leveraging single-cell genomics to expand the fungal tree of life.</title>
        <authorList>
            <person name="Ahrendt S.R."/>
            <person name="Quandt C.A."/>
            <person name="Ciobanu D."/>
            <person name="Clum A."/>
            <person name="Salamov A."/>
            <person name="Andreopoulos B."/>
            <person name="Cheng J.F."/>
            <person name="Woyke T."/>
            <person name="Pelin A."/>
            <person name="Henrissat B."/>
            <person name="Reynolds N.K."/>
            <person name="Benny G.L."/>
            <person name="Smith M.E."/>
            <person name="James T.Y."/>
            <person name="Grigoriev I.V."/>
        </authorList>
    </citation>
    <scope>NUCLEOTIDE SEQUENCE [LARGE SCALE GENOMIC DNA]</scope>
    <source>
        <strain evidence="4">RSA 468</strain>
    </source>
</reference>
<dbReference type="InterPro" id="IPR058581">
    <property type="entry name" value="TM_HPP"/>
</dbReference>
<dbReference type="AlphaFoldDB" id="A0A4V1J595"/>
<organism evidence="3 4">
    <name type="scientific">Dimargaris cristalligena</name>
    <dbReference type="NCBI Taxonomy" id="215637"/>
    <lineage>
        <taxon>Eukaryota</taxon>
        <taxon>Fungi</taxon>
        <taxon>Fungi incertae sedis</taxon>
        <taxon>Zoopagomycota</taxon>
        <taxon>Kickxellomycotina</taxon>
        <taxon>Dimargaritomycetes</taxon>
        <taxon>Dimargaritales</taxon>
        <taxon>Dimargaritaceae</taxon>
        <taxon>Dimargaris</taxon>
    </lineage>
</organism>
<feature type="domain" description="HPP transmembrane region" evidence="2">
    <location>
        <begin position="5"/>
        <end position="169"/>
    </location>
</feature>
<dbReference type="Proteomes" id="UP000268162">
    <property type="component" value="Unassembled WGS sequence"/>
</dbReference>
<accession>A0A4V1J595</accession>
<dbReference type="EMBL" id="ML002384">
    <property type="protein sequence ID" value="RKP38279.1"/>
    <property type="molecule type" value="Genomic_DNA"/>
</dbReference>
<feature type="transmembrane region" description="Helical" evidence="1">
    <location>
        <begin position="6"/>
        <end position="27"/>
    </location>
</feature>
<keyword evidence="1" id="KW-1133">Transmembrane helix</keyword>
<protein>
    <submittedName>
        <fullName evidence="3">HPP family-domain-containing protein</fullName>
    </submittedName>
</protein>
<dbReference type="PANTHER" id="PTHR33741:SF5">
    <property type="entry name" value="TRANSMEMBRANE PROTEIN DDB_G0269096-RELATED"/>
    <property type="match status" value="1"/>
</dbReference>
<dbReference type="PANTHER" id="PTHR33741">
    <property type="entry name" value="TRANSMEMBRANE PROTEIN DDB_G0269096-RELATED"/>
    <property type="match status" value="1"/>
</dbReference>
<dbReference type="InterPro" id="IPR007065">
    <property type="entry name" value="HPP"/>
</dbReference>
<name>A0A4V1J595_9FUNG</name>
<keyword evidence="1" id="KW-0812">Transmembrane</keyword>
<dbReference type="STRING" id="215637.A0A4V1J595"/>
<feature type="non-terminal residue" evidence="3">
    <location>
        <position position="173"/>
    </location>
</feature>
<feature type="non-terminal residue" evidence="3">
    <location>
        <position position="1"/>
    </location>
</feature>
<evidence type="ECO:0000256" key="1">
    <source>
        <dbReference type="SAM" id="Phobius"/>
    </source>
</evidence>
<sequence length="173" mass="18639">PTPPNNFLVCVWSFIASFIAIATLSMPTYLPSYFRAHDIPLIIGSFGASAVLIYGSVEAPLSQPRNLVLGHISSAIWGVVVNTIFNAATEDHDKIRWLSCALAVSGSIVIMQILDCVHPPGGATALIAVSGGSEIYDLGFLYIAVPVILGVVIMLGVALVFNNIQRHFPVYWW</sequence>
<gene>
    <name evidence="3" type="ORF">BJ085DRAFT_5987</name>
</gene>
<feature type="transmembrane region" description="Helical" evidence="1">
    <location>
        <begin position="69"/>
        <end position="88"/>
    </location>
</feature>
<evidence type="ECO:0000259" key="2">
    <source>
        <dbReference type="Pfam" id="PF04982"/>
    </source>
</evidence>
<feature type="transmembrane region" description="Helical" evidence="1">
    <location>
        <begin position="140"/>
        <end position="161"/>
    </location>
</feature>
<evidence type="ECO:0000313" key="3">
    <source>
        <dbReference type="EMBL" id="RKP38279.1"/>
    </source>
</evidence>